<protein>
    <submittedName>
        <fullName evidence="1">Uncharacterized protein</fullName>
    </submittedName>
</protein>
<gene>
    <name evidence="1" type="ORF">DSL72_005956</name>
</gene>
<dbReference type="Proteomes" id="UP000672032">
    <property type="component" value="Chromosome 4"/>
</dbReference>
<organism evidence="1 2">
    <name type="scientific">Monilinia vaccinii-corymbosi</name>
    <dbReference type="NCBI Taxonomy" id="61207"/>
    <lineage>
        <taxon>Eukaryota</taxon>
        <taxon>Fungi</taxon>
        <taxon>Dikarya</taxon>
        <taxon>Ascomycota</taxon>
        <taxon>Pezizomycotina</taxon>
        <taxon>Leotiomycetes</taxon>
        <taxon>Helotiales</taxon>
        <taxon>Sclerotiniaceae</taxon>
        <taxon>Monilinia</taxon>
    </lineage>
</organism>
<evidence type="ECO:0000313" key="2">
    <source>
        <dbReference type="Proteomes" id="UP000672032"/>
    </source>
</evidence>
<reference evidence="1" key="1">
    <citation type="submission" date="2020-10" db="EMBL/GenBank/DDBJ databases">
        <title>Genome Sequence of Monilinia vaccinii-corymbosi Sheds Light on Mummy Berry Disease Infection of Blueberry and Mating Type.</title>
        <authorList>
            <person name="Yow A.G."/>
            <person name="Zhang Y."/>
            <person name="Bansal K."/>
            <person name="Eacker S.M."/>
            <person name="Sullivan S."/>
            <person name="Liachko I."/>
            <person name="Cubeta M.A."/>
            <person name="Rollins J.A."/>
            <person name="Ashrafi H."/>
        </authorList>
    </citation>
    <scope>NUCLEOTIDE SEQUENCE</scope>
    <source>
        <strain evidence="1">RL-1</strain>
    </source>
</reference>
<name>A0A8A3PH48_9HELO</name>
<sequence>MAKKNPFDLGLIANFHRFPTIPWTFFYFFSSFHHRDTLLPHLEPVAPSLAHSFLLPPPATSCVDVENSGYEYFTPWPPFEAKTSFRLSSISFLLLCFAVMVQATNPASPLQSSPERRRYSKPGLV</sequence>
<accession>A0A8A3PH48</accession>
<keyword evidence="2" id="KW-1185">Reference proteome</keyword>
<dbReference type="AlphaFoldDB" id="A0A8A3PH48"/>
<proteinExistence type="predicted"/>
<evidence type="ECO:0000313" key="1">
    <source>
        <dbReference type="EMBL" id="QSZ34365.1"/>
    </source>
</evidence>
<dbReference type="EMBL" id="CP063408">
    <property type="protein sequence ID" value="QSZ34365.1"/>
    <property type="molecule type" value="Genomic_DNA"/>
</dbReference>